<evidence type="ECO:0000256" key="3">
    <source>
        <dbReference type="SAM" id="MobiDB-lite"/>
    </source>
</evidence>
<dbReference type="STRING" id="1851148.SMSP2_00600"/>
<dbReference type="AlphaFoldDB" id="A0A1Q2MC28"/>
<sequence length="362" mass="40639" precursor="true">MFNRTLMSLAVLLCVFSVSVDVYSAKEDGEVNGKAKEAAAEDNSGADKELAVLNGIKIMKSDIDARIIKDTPQLATAEESVKKQYMDRSRGQMLDRVITEMLIDDKIQAGKIKISEDDINEEIQNIADTQGMSMEELDARLKEVGRSMKELKDNIRRGLGFKALIEDFADEELVVSDEDVKNYYDENTQQFKQPEQVRASHILVKVEKDASEEDKAAAKEEIKAIKAKIDAGEDFAELAKSESDCPSGKNGGDLNFFSQGRMVKPFSDAAFAMEVGEISDVVETQFGYHIIKVTDKKEANTQTFDEVKANIKARLESEKRNKYVSSYIEKLKEEAELTYDEEYDPAKQQKPQQIQVQPQSAQ</sequence>
<keyword evidence="1" id="KW-0574">Periplasm</keyword>
<dbReference type="InterPro" id="IPR027304">
    <property type="entry name" value="Trigger_fact/SurA_dom_sf"/>
</dbReference>
<evidence type="ECO:0000256" key="4">
    <source>
        <dbReference type="SAM" id="SignalP"/>
    </source>
</evidence>
<dbReference type="InterPro" id="IPR050245">
    <property type="entry name" value="PrsA_foldase"/>
</dbReference>
<keyword evidence="2 6" id="KW-0413">Isomerase</keyword>
<dbReference type="Gene3D" id="1.10.4030.10">
    <property type="entry name" value="Porin chaperone SurA, peptide-binding domain"/>
    <property type="match status" value="1"/>
</dbReference>
<keyword evidence="4" id="KW-0732">Signal</keyword>
<dbReference type="InterPro" id="IPR046357">
    <property type="entry name" value="PPIase_dom_sf"/>
</dbReference>
<dbReference type="EC" id="5.2.1.8" evidence="6"/>
<name>A0A1Q2MC28_9BACT</name>
<dbReference type="InterPro" id="IPR015391">
    <property type="entry name" value="SurA_N"/>
</dbReference>
<dbReference type="PANTHER" id="PTHR47245">
    <property type="entry name" value="PEPTIDYLPROLYL ISOMERASE"/>
    <property type="match status" value="1"/>
</dbReference>
<dbReference type="SUPFAM" id="SSF109998">
    <property type="entry name" value="Triger factor/SurA peptide-binding domain-like"/>
    <property type="match status" value="1"/>
</dbReference>
<dbReference type="PANTHER" id="PTHR47245:SF2">
    <property type="entry name" value="PEPTIDYL-PROLYL CIS-TRANS ISOMERASE HP_0175-RELATED"/>
    <property type="match status" value="1"/>
</dbReference>
<evidence type="ECO:0000256" key="1">
    <source>
        <dbReference type="ARBA" id="ARBA00022764"/>
    </source>
</evidence>
<feature type="chain" id="PRO_5012003958" evidence="4">
    <location>
        <begin position="25"/>
        <end position="362"/>
    </location>
</feature>
<feature type="domain" description="PpiC" evidence="5">
    <location>
        <begin position="194"/>
        <end position="295"/>
    </location>
</feature>
<keyword evidence="7" id="KW-1185">Reference proteome</keyword>
<dbReference type="KEGG" id="pbas:SMSP2_00600"/>
<accession>A0A1Q2MC28</accession>
<dbReference type="EMBL" id="CP019646">
    <property type="protein sequence ID" value="AQQ70256.1"/>
    <property type="molecule type" value="Genomic_DNA"/>
</dbReference>
<keyword evidence="2" id="KW-0697">Rotamase</keyword>
<dbReference type="RefSeq" id="WP_186804824.1">
    <property type="nucleotide sequence ID" value="NZ_CP019646.1"/>
</dbReference>
<reference evidence="7" key="1">
    <citation type="submission" date="2017-02" db="EMBL/GenBank/DDBJ databases">
        <title>Comparative genomics and description of representatives of a novel lineage of planctomycetes thriving in anoxic sediments.</title>
        <authorList>
            <person name="Spring S."/>
            <person name="Bunk B."/>
            <person name="Sproer C."/>
        </authorList>
    </citation>
    <scope>NUCLEOTIDE SEQUENCE [LARGE SCALE GENOMIC DNA]</scope>
    <source>
        <strain evidence="7">SM-Chi-D1</strain>
    </source>
</reference>
<dbReference type="GO" id="GO:0003755">
    <property type="term" value="F:peptidyl-prolyl cis-trans isomerase activity"/>
    <property type="evidence" value="ECO:0007669"/>
    <property type="project" value="UniProtKB-KW"/>
</dbReference>
<evidence type="ECO:0000259" key="5">
    <source>
        <dbReference type="PROSITE" id="PS50198"/>
    </source>
</evidence>
<feature type="signal peptide" evidence="4">
    <location>
        <begin position="1"/>
        <end position="24"/>
    </location>
</feature>
<evidence type="ECO:0000313" key="7">
    <source>
        <dbReference type="Proteomes" id="UP000188181"/>
    </source>
</evidence>
<dbReference type="PROSITE" id="PS50198">
    <property type="entry name" value="PPIC_PPIASE_2"/>
    <property type="match status" value="1"/>
</dbReference>
<gene>
    <name evidence="6" type="primary">prsA2</name>
    <name evidence="6" type="ORF">SMSP2_00600</name>
</gene>
<protein>
    <submittedName>
        <fullName evidence="6">Foldase protein PrsA 2</fullName>
        <ecNumber evidence="6">5.2.1.8</ecNumber>
    </submittedName>
</protein>
<organism evidence="6 7">
    <name type="scientific">Limihaloglobus sulfuriphilus</name>
    <dbReference type="NCBI Taxonomy" id="1851148"/>
    <lineage>
        <taxon>Bacteria</taxon>
        <taxon>Pseudomonadati</taxon>
        <taxon>Planctomycetota</taxon>
        <taxon>Phycisphaerae</taxon>
        <taxon>Sedimentisphaerales</taxon>
        <taxon>Sedimentisphaeraceae</taxon>
        <taxon>Limihaloglobus</taxon>
    </lineage>
</organism>
<evidence type="ECO:0000256" key="2">
    <source>
        <dbReference type="PROSITE-ProRule" id="PRU00278"/>
    </source>
</evidence>
<dbReference type="Pfam" id="PF13616">
    <property type="entry name" value="Rotamase_3"/>
    <property type="match status" value="1"/>
</dbReference>
<dbReference type="Pfam" id="PF09312">
    <property type="entry name" value="SurA_N"/>
    <property type="match status" value="1"/>
</dbReference>
<dbReference type="InterPro" id="IPR000297">
    <property type="entry name" value="PPIase_PpiC"/>
</dbReference>
<feature type="compositionally biased region" description="Low complexity" evidence="3">
    <location>
        <begin position="346"/>
        <end position="362"/>
    </location>
</feature>
<proteinExistence type="predicted"/>
<dbReference type="Gene3D" id="3.10.50.40">
    <property type="match status" value="1"/>
</dbReference>
<dbReference type="Proteomes" id="UP000188181">
    <property type="component" value="Chromosome"/>
</dbReference>
<dbReference type="SUPFAM" id="SSF54534">
    <property type="entry name" value="FKBP-like"/>
    <property type="match status" value="1"/>
</dbReference>
<evidence type="ECO:0000313" key="6">
    <source>
        <dbReference type="EMBL" id="AQQ70256.1"/>
    </source>
</evidence>
<feature type="region of interest" description="Disordered" evidence="3">
    <location>
        <begin position="341"/>
        <end position="362"/>
    </location>
</feature>